<gene>
    <name evidence="7" type="ORF">M3N64_04310</name>
</gene>
<comment type="subcellular location">
    <subcellularLocation>
        <location evidence="1">Endoplasmic reticulum</location>
    </subcellularLocation>
</comment>
<keyword evidence="5" id="KW-0256">Endoplasmic reticulum</keyword>
<evidence type="ECO:0000259" key="6">
    <source>
        <dbReference type="Pfam" id="PF04101"/>
    </source>
</evidence>
<comment type="caution">
    <text evidence="7">The sequence shown here is derived from an EMBL/GenBank/DDBJ whole genome shotgun (WGS) entry which is preliminary data.</text>
</comment>
<dbReference type="PANTHER" id="PTHR12867">
    <property type="entry name" value="GLYCOSYL TRANSFERASE-RELATED"/>
    <property type="match status" value="1"/>
</dbReference>
<dbReference type="SUPFAM" id="SSF53756">
    <property type="entry name" value="UDP-Glycosyltransferase/glycogen phosphorylase"/>
    <property type="match status" value="1"/>
</dbReference>
<dbReference type="Gene3D" id="3.40.50.2000">
    <property type="entry name" value="Glycogen Phosphorylase B"/>
    <property type="match status" value="1"/>
</dbReference>
<dbReference type="RefSeq" id="WP_249099410.1">
    <property type="nucleotide sequence ID" value="NZ_JAMAST010000003.1"/>
</dbReference>
<name>A0ABT0M8H1_9BACL</name>
<keyword evidence="8" id="KW-1185">Reference proteome</keyword>
<sequence>MTVGTQKFSFDRLFRKMDELVSNGSIIDKVIGQKGVTHFVPSSFETFNYIDAQTMENYIKRCEILITHGGTASIIQGLKFEKKIIVVPRIKKFKEHVDNHQIEIARFFESKNYVETVYDISELKEKILLVRRRHYDKFTNDNTSLLNSIDSFIKKTFGK</sequence>
<proteinExistence type="inferred from homology"/>
<dbReference type="NCBIfam" id="NF041548">
    <property type="entry name" value="PssE"/>
    <property type="match status" value="1"/>
</dbReference>
<evidence type="ECO:0000256" key="4">
    <source>
        <dbReference type="ARBA" id="ARBA00022679"/>
    </source>
</evidence>
<reference evidence="7 8" key="1">
    <citation type="submission" date="2022-05" db="EMBL/GenBank/DDBJ databases">
        <title>Sporolactobacillus sp nov CPB3-1, isolated from tree bark (Mangifera indica L.).</title>
        <authorList>
            <person name="Phuengjayaem S."/>
            <person name="Tanasupawat S."/>
        </authorList>
    </citation>
    <scope>NUCLEOTIDE SEQUENCE [LARGE SCALE GENOMIC DNA]</scope>
    <source>
        <strain evidence="7 8">CPB3-1</strain>
    </source>
</reference>
<feature type="domain" description="Glycosyl transferase family 28 C-terminal" evidence="6">
    <location>
        <begin position="2"/>
        <end position="153"/>
    </location>
</feature>
<dbReference type="Pfam" id="PF04101">
    <property type="entry name" value="Glyco_tran_28_C"/>
    <property type="match status" value="1"/>
</dbReference>
<protein>
    <submittedName>
        <fullName evidence="7">Glycosyltransferase family 28</fullName>
    </submittedName>
</protein>
<evidence type="ECO:0000256" key="1">
    <source>
        <dbReference type="ARBA" id="ARBA00004240"/>
    </source>
</evidence>
<dbReference type="InterPro" id="IPR039042">
    <property type="entry name" value="Alg13-like"/>
</dbReference>
<accession>A0ABT0M8H1</accession>
<organism evidence="7 8">
    <name type="scientific">Sporolactobacillus mangiferae</name>
    <dbReference type="NCBI Taxonomy" id="2940498"/>
    <lineage>
        <taxon>Bacteria</taxon>
        <taxon>Bacillati</taxon>
        <taxon>Bacillota</taxon>
        <taxon>Bacilli</taxon>
        <taxon>Bacillales</taxon>
        <taxon>Sporolactobacillaceae</taxon>
        <taxon>Sporolactobacillus</taxon>
    </lineage>
</organism>
<evidence type="ECO:0000256" key="2">
    <source>
        <dbReference type="ARBA" id="ARBA00006962"/>
    </source>
</evidence>
<dbReference type="InterPro" id="IPR007235">
    <property type="entry name" value="Glyco_trans_28_C"/>
</dbReference>
<keyword evidence="4" id="KW-0808">Transferase</keyword>
<dbReference type="EMBL" id="JAMAST010000003">
    <property type="protein sequence ID" value="MCL1631170.1"/>
    <property type="molecule type" value="Genomic_DNA"/>
</dbReference>
<evidence type="ECO:0000313" key="7">
    <source>
        <dbReference type="EMBL" id="MCL1631170.1"/>
    </source>
</evidence>
<evidence type="ECO:0000256" key="5">
    <source>
        <dbReference type="ARBA" id="ARBA00022824"/>
    </source>
</evidence>
<dbReference type="PANTHER" id="PTHR12867:SF6">
    <property type="entry name" value="N-ACETYLGLUCOSAMINYLDIPHOSPHODOLICHOL N-ACETYLGLUCOSAMINYLTRANSFERASE"/>
    <property type="match status" value="1"/>
</dbReference>
<dbReference type="Proteomes" id="UP001203004">
    <property type="component" value="Unassembled WGS sequence"/>
</dbReference>
<keyword evidence="3" id="KW-0328">Glycosyltransferase</keyword>
<evidence type="ECO:0000313" key="8">
    <source>
        <dbReference type="Proteomes" id="UP001203004"/>
    </source>
</evidence>
<comment type="similarity">
    <text evidence="2">Belongs to the glycosyltransferase 28 family.</text>
</comment>
<evidence type="ECO:0000256" key="3">
    <source>
        <dbReference type="ARBA" id="ARBA00022676"/>
    </source>
</evidence>
<dbReference type="InterPro" id="IPR048097">
    <property type="entry name" value="Cps14G-like"/>
</dbReference>